<accession>A0A261FVZ6</accession>
<proteinExistence type="predicted"/>
<sequence>MKWFDTHHATRPQGIERKHAHIVGGGIAGMAAAAFLIDDGYMDGRNITIYENLPTVGGSMDGARNEHGYLCRGERELEPHMECLWYLFSKIPSIDSPGMTVLDETVAAQRDDQIYAHSRVLHRQGEVYEGIHDFTMSKRLTDKMIEMATTPEERFEDMTIDEFFGDTADELYQSSMWICFHSMLAFKHYHSMIEFKRYVVRFMMYQPGADRLVGITHTKYNEYDSMIKPLHAWLRERGVTFRTGCTVTDADLNADHSRIIALRVRDERGEDTVSIDDDGLVIITNGSMTTNSAFGDNTHATETNRGTEDMGAFTLWKRLAAKDANRFGHPEKFCSDIDKTKWVSVFPTVTGYPEFFRRVYERYGYAPNTTTGAITVKDSSWDISMVFYPKYFPQQADDEQVFWFDALYGENEGDYIRKPADQCTGEELLTELLYHLGMLDMKDELLAHTYISTCMMPYITSQFMPRTINDRPRVIPEGSANYAFIGQFCELPGDVVFTVETSIRTAMMAAYGLLDLDKPVVPLYEAQYDIRVLSMCLRKMLGKDAIDTEDLPKINPLRMREESRKLVDAFNAIPELDVMAHTY</sequence>
<keyword evidence="2" id="KW-1185">Reference proteome</keyword>
<dbReference type="RefSeq" id="WP_072725429.1">
    <property type="nucleotide sequence ID" value="NZ_BDIS01000015.1"/>
</dbReference>
<dbReference type="InterPro" id="IPR036188">
    <property type="entry name" value="FAD/NAD-bd_sf"/>
</dbReference>
<dbReference type="Pfam" id="PF06100">
    <property type="entry name" value="MCRA"/>
    <property type="match status" value="1"/>
</dbReference>
<name>A0A261FVZ6_9BIFI</name>
<dbReference type="PANTHER" id="PTHR37417:SF3">
    <property type="entry name" value="MYOSIN-CROSSREACTIVE PROTEIN"/>
    <property type="match status" value="1"/>
</dbReference>
<dbReference type="GO" id="GO:0006631">
    <property type="term" value="P:fatty acid metabolic process"/>
    <property type="evidence" value="ECO:0007669"/>
    <property type="project" value="InterPro"/>
</dbReference>
<gene>
    <name evidence="1" type="ORF">BLEM_0053</name>
</gene>
<dbReference type="PANTHER" id="PTHR37417">
    <property type="entry name" value="67 KDA MYOSIN-CROSS-REACTIVE ANTIGEN FAMILY PROTEIN (AFU_ORTHOLOGUE AFUA_5G09970)"/>
    <property type="match status" value="1"/>
</dbReference>
<evidence type="ECO:0000313" key="1">
    <source>
        <dbReference type="EMBL" id="OZG63350.1"/>
    </source>
</evidence>
<dbReference type="Gene3D" id="3.50.50.60">
    <property type="entry name" value="FAD/NAD(P)-binding domain"/>
    <property type="match status" value="3"/>
</dbReference>
<protein>
    <submittedName>
        <fullName evidence="1">67 kDa myosin-cross-reactive antigen family protein</fullName>
    </submittedName>
</protein>
<organism evidence="1 2">
    <name type="scientific">Bifidobacterium lemurum</name>
    <dbReference type="NCBI Taxonomy" id="1603886"/>
    <lineage>
        <taxon>Bacteria</taxon>
        <taxon>Bacillati</taxon>
        <taxon>Actinomycetota</taxon>
        <taxon>Actinomycetes</taxon>
        <taxon>Bifidobacteriales</taxon>
        <taxon>Bifidobacteriaceae</taxon>
        <taxon>Bifidobacterium</taxon>
    </lineage>
</organism>
<comment type="caution">
    <text evidence="1">The sequence shown here is derived from an EMBL/GenBank/DDBJ whole genome shotgun (WGS) entry which is preliminary data.</text>
</comment>
<evidence type="ECO:0000313" key="2">
    <source>
        <dbReference type="Proteomes" id="UP000216352"/>
    </source>
</evidence>
<dbReference type="SUPFAM" id="SSF51905">
    <property type="entry name" value="FAD/NAD(P)-binding domain"/>
    <property type="match status" value="1"/>
</dbReference>
<reference evidence="1 2" key="1">
    <citation type="journal article" date="2017" name="BMC Genomics">
        <title>Comparative genomic and phylogenomic analyses of the Bifidobacteriaceae family.</title>
        <authorList>
            <person name="Lugli G.A."/>
            <person name="Milani C."/>
            <person name="Turroni F."/>
            <person name="Duranti S."/>
            <person name="Mancabelli L."/>
            <person name="Mangifesta M."/>
            <person name="Ferrario C."/>
            <person name="Modesto M."/>
            <person name="Mattarelli P."/>
            <person name="Jiri K."/>
            <person name="van Sinderen D."/>
            <person name="Ventura M."/>
        </authorList>
    </citation>
    <scope>NUCLEOTIDE SEQUENCE [LARGE SCALE GENOMIC DNA]</scope>
    <source>
        <strain evidence="1 2">DSM 28807</strain>
    </source>
</reference>
<dbReference type="Proteomes" id="UP000216352">
    <property type="component" value="Unassembled WGS sequence"/>
</dbReference>
<dbReference type="GO" id="GO:0071949">
    <property type="term" value="F:FAD binding"/>
    <property type="evidence" value="ECO:0007669"/>
    <property type="project" value="InterPro"/>
</dbReference>
<dbReference type="InterPro" id="IPR010354">
    <property type="entry name" value="Oleate_hydratase"/>
</dbReference>
<dbReference type="AlphaFoldDB" id="A0A261FVZ6"/>
<dbReference type="NCBIfam" id="NF010584">
    <property type="entry name" value="PRK13977.1"/>
    <property type="match status" value="1"/>
</dbReference>
<dbReference type="OrthoDB" id="4540221at2"/>
<dbReference type="EMBL" id="MWWX01000001">
    <property type="protein sequence ID" value="OZG63350.1"/>
    <property type="molecule type" value="Genomic_DNA"/>
</dbReference>
<dbReference type="STRING" id="1603886.GCA_001895165_01152"/>
<dbReference type="GO" id="GO:0050151">
    <property type="term" value="F:oleate hydratase activity"/>
    <property type="evidence" value="ECO:0007669"/>
    <property type="project" value="InterPro"/>
</dbReference>